<gene>
    <name evidence="17" type="ORF">QTP70_029387</name>
</gene>
<evidence type="ECO:0008006" key="19">
    <source>
        <dbReference type="Google" id="ProtNLM"/>
    </source>
</evidence>
<accession>A0AAE0R2Y2</accession>
<feature type="domain" description="C2H2-type" evidence="15">
    <location>
        <begin position="161"/>
        <end position="188"/>
    </location>
</feature>
<keyword evidence="10" id="KW-0804">Transcription</keyword>
<dbReference type="FunFam" id="3.30.160.60:FF:002343">
    <property type="entry name" value="Zinc finger protein 33A"/>
    <property type="match status" value="9"/>
</dbReference>
<dbReference type="PROSITE" id="PS50157">
    <property type="entry name" value="ZINC_FINGER_C2H2_2"/>
    <property type="match status" value="20"/>
</dbReference>
<feature type="domain" description="SET" evidence="16">
    <location>
        <begin position="386"/>
        <end position="491"/>
    </location>
</feature>
<evidence type="ECO:0000256" key="8">
    <source>
        <dbReference type="ARBA" id="ARBA00023015"/>
    </source>
</evidence>
<feature type="domain" description="C2H2-type" evidence="15">
    <location>
        <begin position="757"/>
        <end position="784"/>
    </location>
</feature>
<evidence type="ECO:0000256" key="5">
    <source>
        <dbReference type="ARBA" id="ARBA00022737"/>
    </source>
</evidence>
<evidence type="ECO:0000256" key="7">
    <source>
        <dbReference type="ARBA" id="ARBA00022833"/>
    </source>
</evidence>
<dbReference type="InterPro" id="IPR046341">
    <property type="entry name" value="SET_dom_sf"/>
</dbReference>
<dbReference type="Pfam" id="PF21549">
    <property type="entry name" value="PRDM2_PR"/>
    <property type="match status" value="2"/>
</dbReference>
<evidence type="ECO:0000256" key="12">
    <source>
        <dbReference type="PROSITE-ProRule" id="PRU00042"/>
    </source>
</evidence>
<evidence type="ECO:0000256" key="1">
    <source>
        <dbReference type="ARBA" id="ARBA00003767"/>
    </source>
</evidence>
<dbReference type="GO" id="GO:0000981">
    <property type="term" value="F:DNA-binding transcription factor activity, RNA polymerase II-specific"/>
    <property type="evidence" value="ECO:0007669"/>
    <property type="project" value="TreeGrafter"/>
</dbReference>
<feature type="region of interest" description="Disordered" evidence="13">
    <location>
        <begin position="1021"/>
        <end position="1041"/>
    </location>
</feature>
<reference evidence="17" key="1">
    <citation type="submission" date="2023-06" db="EMBL/GenBank/DDBJ databases">
        <title>Male Hemibagrus guttatus genome.</title>
        <authorList>
            <person name="Bian C."/>
        </authorList>
    </citation>
    <scope>NUCLEOTIDE SEQUENCE</scope>
    <source>
        <strain evidence="17">Male_cb2023</strain>
        <tissue evidence="17">Muscle</tissue>
    </source>
</reference>
<evidence type="ECO:0000256" key="11">
    <source>
        <dbReference type="ARBA" id="ARBA00023242"/>
    </source>
</evidence>
<evidence type="ECO:0000256" key="10">
    <source>
        <dbReference type="ARBA" id="ARBA00023163"/>
    </source>
</evidence>
<feature type="domain" description="C2H2-type" evidence="15">
    <location>
        <begin position="869"/>
        <end position="896"/>
    </location>
</feature>
<feature type="transmembrane region" description="Helical" evidence="14">
    <location>
        <begin position="108"/>
        <end position="126"/>
    </location>
</feature>
<keyword evidence="5" id="KW-0677">Repeat</keyword>
<dbReference type="Gene3D" id="3.30.160.60">
    <property type="entry name" value="Classic Zinc Finger"/>
    <property type="match status" value="21"/>
</dbReference>
<dbReference type="AlphaFoldDB" id="A0AAE0R2Y2"/>
<comment type="function">
    <text evidence="1">May be involved in transcriptional regulation.</text>
</comment>
<feature type="domain" description="C2H2-type" evidence="15">
    <location>
        <begin position="953"/>
        <end position="972"/>
    </location>
</feature>
<dbReference type="PROSITE" id="PS00028">
    <property type="entry name" value="ZINC_FINGER_C2H2_1"/>
    <property type="match status" value="20"/>
</dbReference>
<feature type="non-terminal residue" evidence="17">
    <location>
        <position position="1"/>
    </location>
</feature>
<evidence type="ECO:0000313" key="18">
    <source>
        <dbReference type="Proteomes" id="UP001274896"/>
    </source>
</evidence>
<evidence type="ECO:0000313" key="17">
    <source>
        <dbReference type="EMBL" id="KAK3540273.1"/>
    </source>
</evidence>
<dbReference type="PROSITE" id="PS50280">
    <property type="entry name" value="SET"/>
    <property type="match status" value="2"/>
</dbReference>
<keyword evidence="6 12" id="KW-0863">Zinc-finger</keyword>
<dbReference type="FunFam" id="3.30.160.60:FF:001933">
    <property type="entry name" value="Zinc finger protein 870"/>
    <property type="match status" value="1"/>
</dbReference>
<feature type="domain" description="C2H2-type" evidence="15">
    <location>
        <begin position="588"/>
        <end position="616"/>
    </location>
</feature>
<keyword evidence="11" id="KW-0539">Nucleus</keyword>
<keyword evidence="4" id="KW-0479">Metal-binding</keyword>
<evidence type="ECO:0000256" key="13">
    <source>
        <dbReference type="SAM" id="MobiDB-lite"/>
    </source>
</evidence>
<evidence type="ECO:0000259" key="15">
    <source>
        <dbReference type="PROSITE" id="PS50157"/>
    </source>
</evidence>
<dbReference type="GO" id="GO:0008270">
    <property type="term" value="F:zinc ion binding"/>
    <property type="evidence" value="ECO:0007669"/>
    <property type="project" value="UniProtKB-KW"/>
</dbReference>
<dbReference type="FunFam" id="3.30.160.60:FF:000224">
    <property type="entry name" value="Zinc finger protein 329"/>
    <property type="match status" value="1"/>
</dbReference>
<feature type="domain" description="C2H2-type" evidence="15">
    <location>
        <begin position="273"/>
        <end position="300"/>
    </location>
</feature>
<dbReference type="Pfam" id="PF00096">
    <property type="entry name" value="zf-C2H2"/>
    <property type="match status" value="18"/>
</dbReference>
<feature type="domain" description="C2H2-type" evidence="15">
    <location>
        <begin position="897"/>
        <end position="924"/>
    </location>
</feature>
<evidence type="ECO:0000256" key="14">
    <source>
        <dbReference type="SAM" id="Phobius"/>
    </source>
</evidence>
<feature type="domain" description="C2H2-type" evidence="15">
    <location>
        <begin position="841"/>
        <end position="868"/>
    </location>
</feature>
<feature type="domain" description="C2H2-type" evidence="15">
    <location>
        <begin position="673"/>
        <end position="700"/>
    </location>
</feature>
<dbReference type="FunFam" id="3.30.160.60:FF:001954">
    <property type="entry name" value="Zinc finger protein 787"/>
    <property type="match status" value="2"/>
</dbReference>
<organism evidence="17 18">
    <name type="scientific">Hemibagrus guttatus</name>
    <dbReference type="NCBI Taxonomy" id="175788"/>
    <lineage>
        <taxon>Eukaryota</taxon>
        <taxon>Metazoa</taxon>
        <taxon>Chordata</taxon>
        <taxon>Craniata</taxon>
        <taxon>Vertebrata</taxon>
        <taxon>Euteleostomi</taxon>
        <taxon>Actinopterygii</taxon>
        <taxon>Neopterygii</taxon>
        <taxon>Teleostei</taxon>
        <taxon>Ostariophysi</taxon>
        <taxon>Siluriformes</taxon>
        <taxon>Bagridae</taxon>
        <taxon>Hemibagrus</taxon>
    </lineage>
</organism>
<comment type="subcellular location">
    <subcellularLocation>
        <location evidence="2">Nucleus</location>
    </subcellularLocation>
</comment>
<dbReference type="FunFam" id="3.30.160.60:FF:002402">
    <property type="entry name" value="Zinc finger protein 347"/>
    <property type="match status" value="1"/>
</dbReference>
<dbReference type="EMBL" id="JAUCMX010000007">
    <property type="protein sequence ID" value="KAK3540273.1"/>
    <property type="molecule type" value="Genomic_DNA"/>
</dbReference>
<keyword evidence="18" id="KW-1185">Reference proteome</keyword>
<feature type="domain" description="C2H2-type" evidence="15">
    <location>
        <begin position="785"/>
        <end position="812"/>
    </location>
</feature>
<keyword evidence="14" id="KW-1133">Transmembrane helix</keyword>
<feature type="domain" description="C2H2-type" evidence="15">
    <location>
        <begin position="189"/>
        <end position="216"/>
    </location>
</feature>
<dbReference type="PANTHER" id="PTHR23235">
    <property type="entry name" value="KRUEPPEL-LIKE TRANSCRIPTION FACTOR"/>
    <property type="match status" value="1"/>
</dbReference>
<feature type="domain" description="C2H2-type" evidence="15">
    <location>
        <begin position="133"/>
        <end position="160"/>
    </location>
</feature>
<feature type="domain" description="C2H2-type" evidence="15">
    <location>
        <begin position="245"/>
        <end position="272"/>
    </location>
</feature>
<feature type="domain" description="C2H2-type" evidence="15">
    <location>
        <begin position="617"/>
        <end position="644"/>
    </location>
</feature>
<dbReference type="Gene3D" id="2.170.270.10">
    <property type="entry name" value="SET domain"/>
    <property type="match status" value="2"/>
</dbReference>
<dbReference type="PANTHER" id="PTHR23235:SF142">
    <property type="entry name" value="ZINC FINGER PROTEIN 384"/>
    <property type="match status" value="1"/>
</dbReference>
<keyword evidence="14" id="KW-0472">Membrane</keyword>
<dbReference type="InterPro" id="IPR036236">
    <property type="entry name" value="Znf_C2H2_sf"/>
</dbReference>
<feature type="domain" description="SET" evidence="16">
    <location>
        <begin position="1"/>
        <end position="43"/>
    </location>
</feature>
<feature type="domain" description="C2H2-type" evidence="15">
    <location>
        <begin position="217"/>
        <end position="244"/>
    </location>
</feature>
<feature type="domain" description="C2H2-type" evidence="15">
    <location>
        <begin position="701"/>
        <end position="728"/>
    </location>
</feature>
<dbReference type="FunFam" id="3.30.160.60:FF:000416">
    <property type="entry name" value="zinc finger protein 879 isoform X1"/>
    <property type="match status" value="1"/>
</dbReference>
<keyword evidence="14" id="KW-0812">Transmembrane</keyword>
<dbReference type="GO" id="GO:0005634">
    <property type="term" value="C:nucleus"/>
    <property type="evidence" value="ECO:0007669"/>
    <property type="project" value="UniProtKB-SubCell"/>
</dbReference>
<evidence type="ECO:0000256" key="3">
    <source>
        <dbReference type="ARBA" id="ARBA00006991"/>
    </source>
</evidence>
<dbReference type="FunFam" id="3.30.160.60:FF:000097">
    <property type="entry name" value="Zinc finger protein"/>
    <property type="match status" value="1"/>
</dbReference>
<keyword evidence="9" id="KW-0238">DNA-binding</keyword>
<evidence type="ECO:0000256" key="9">
    <source>
        <dbReference type="ARBA" id="ARBA00023125"/>
    </source>
</evidence>
<name>A0AAE0R2Y2_9TELE</name>
<evidence type="ECO:0000256" key="6">
    <source>
        <dbReference type="ARBA" id="ARBA00022771"/>
    </source>
</evidence>
<feature type="domain" description="C2H2-type" evidence="15">
    <location>
        <begin position="925"/>
        <end position="952"/>
    </location>
</feature>
<feature type="domain" description="C2H2-type" evidence="15">
    <location>
        <begin position="813"/>
        <end position="840"/>
    </location>
</feature>
<keyword evidence="7" id="KW-0862">Zinc</keyword>
<proteinExistence type="inferred from homology"/>
<dbReference type="Proteomes" id="UP001274896">
    <property type="component" value="Unassembled WGS sequence"/>
</dbReference>
<dbReference type="InterPro" id="IPR001214">
    <property type="entry name" value="SET_dom"/>
</dbReference>
<comment type="similarity">
    <text evidence="3">Belongs to the krueppel C2H2-type zinc-finger protein family.</text>
</comment>
<protein>
    <recommendedName>
        <fullName evidence="19">Zinc finger protein 850-like</fullName>
    </recommendedName>
</protein>
<feature type="domain" description="C2H2-type" evidence="15">
    <location>
        <begin position="729"/>
        <end position="756"/>
    </location>
</feature>
<evidence type="ECO:0000259" key="16">
    <source>
        <dbReference type="PROSITE" id="PS50280"/>
    </source>
</evidence>
<feature type="region of interest" description="Disordered" evidence="13">
    <location>
        <begin position="562"/>
        <end position="582"/>
    </location>
</feature>
<dbReference type="InterPro" id="IPR013087">
    <property type="entry name" value="Znf_C2H2_type"/>
</dbReference>
<dbReference type="GO" id="GO:0000978">
    <property type="term" value="F:RNA polymerase II cis-regulatory region sequence-specific DNA binding"/>
    <property type="evidence" value="ECO:0007669"/>
    <property type="project" value="TreeGrafter"/>
</dbReference>
<dbReference type="SUPFAM" id="SSF57667">
    <property type="entry name" value="beta-beta-alpha zinc fingers"/>
    <property type="match status" value="12"/>
</dbReference>
<keyword evidence="8" id="KW-0805">Transcription regulation</keyword>
<dbReference type="FunFam" id="3.30.160.60:FF:002604">
    <property type="entry name" value="Zinc finger protein 715"/>
    <property type="match status" value="2"/>
</dbReference>
<dbReference type="SMART" id="SM00355">
    <property type="entry name" value="ZnF_C2H2"/>
    <property type="match status" value="21"/>
</dbReference>
<dbReference type="SUPFAM" id="SSF82199">
    <property type="entry name" value="SET domain"/>
    <property type="match status" value="1"/>
</dbReference>
<comment type="caution">
    <text evidence="17">The sequence shown here is derived from an EMBL/GenBank/DDBJ whole genome shotgun (WGS) entry which is preliminary data.</text>
</comment>
<evidence type="ECO:0000256" key="2">
    <source>
        <dbReference type="ARBA" id="ARBA00004123"/>
    </source>
</evidence>
<feature type="domain" description="C2H2-type" evidence="15">
    <location>
        <begin position="645"/>
        <end position="672"/>
    </location>
</feature>
<evidence type="ECO:0000256" key="4">
    <source>
        <dbReference type="ARBA" id="ARBA00022723"/>
    </source>
</evidence>
<sequence length="1041" mass="119527">MRYVNCARNNDEQNLVAFQYQNGILYRSCRPIKPGHELLLSYEENCAKNLSVTFHYIYKKKCSVNDFGEEPQMGVMVRGAHTFGYIVYHRASEVHEVWLGSTMSLCNGGIYSTLGFLAVTLFYFLFHTEEKQHHCSQCGKSFTRHSHLRRHQRIHTGEKPYYCSQCGKSFTQQSHLQQHQRIHTGEKPYRCSQCGKSFTGQSHLQVHQRVHTGEKPYQCSQCGKSFTEKGTLKAHQRIHTGEKPYRCSQCGKSFTERGSLKTHQRVHTGEKPFYCSECGKSFTERGSLKTHERIHTGEKPYHCSACGLRFTYSLCEDVTLPVDDEHGAFQNKPVKKEEPDDQDCLFCELCRSFFTTECSVHGPPVFIPDTSVPMGVTDRAIQTLPPGLEVRESSIPDAGLGVFNKGDVIPLGVHFGPYQGEALNRDHSVMICRRMHHEEYKDANNGNWMRYVNCARNNEEQNLVAFQYQGGILYRCCQAINPAQELLLSYEDKDAEVLSVKCGCLNNKKELNATLRGISCSMCQLSYTSENDQHGHVKKCHSAEYESLQKSEEIKHENLITTRSPSGQCGSDHKVPANTTRKQMRGKNRCRSDCGKRFPQQIHLKEHRCIHTGEKLHHCSECGKTFTRQSSLRQHQHTHTGEKPYHCLECGKSFTRQSHLQQHQRIHTGEKPYHCTQCGKSFNRGSCLRQHRRTHTGEKPYRCSQCGKSFFRGSHLQEHQRVHTGEKPFQCSQCGKTFTYHSTLQEHRRIHTGEKPYQCKQCGKSFSHYSSFQKHQRIHTGEKPFQCSQCGKSFNQEGILKHHQRIHTGEKPYHCLACGKSFTRQSHLQQHRHIHTGEKPYQCSECGKSFTHSTSLQEHRRIHTGEKPYRCTQCGTSFTKHSHFKVHQRIHTGEKPYQCSACGKSFTRQGHLKQHQRIHTGEKPYQCSQCGRSFSHSSTLQVHQRIHTGEKPYHCAQCGQRFARLRRLNTHMCDTTKPDQIVMARPLDQNISKTAALVGCSRSAVVSIYQKCSKEGTVVNRRQGHGRPRLMRPVWSDPPDP</sequence>
<dbReference type="FunFam" id="3.30.160.60:FF:000690">
    <property type="entry name" value="Zinc finger protein 354C"/>
    <property type="match status" value="1"/>
</dbReference>